<keyword evidence="3" id="KW-0413">Isomerase</keyword>
<keyword evidence="4" id="KW-0539">Nucleus</keyword>
<proteinExistence type="inferred from homology"/>
<keyword evidence="7" id="KW-0175">Coiled coil</keyword>
<keyword evidence="10" id="KW-1185">Reference proteome</keyword>
<feature type="domain" description="Helicase C-terminal" evidence="8">
    <location>
        <begin position="564"/>
        <end position="736"/>
    </location>
</feature>
<dbReference type="PANTHER" id="PTHR13710:SF153">
    <property type="entry name" value="RECQ-LIKE DNA HELICASE BLM"/>
    <property type="match status" value="1"/>
</dbReference>
<dbReference type="SUPFAM" id="SSF52540">
    <property type="entry name" value="P-loop containing nucleoside triphosphate hydrolases"/>
    <property type="match status" value="1"/>
</dbReference>
<evidence type="ECO:0000256" key="4">
    <source>
        <dbReference type="ARBA" id="ARBA00023242"/>
    </source>
</evidence>
<comment type="similarity">
    <text evidence="1">Belongs to the helicase family. RecQ subfamily.</text>
</comment>
<evidence type="ECO:0000259" key="8">
    <source>
        <dbReference type="PROSITE" id="PS51194"/>
    </source>
</evidence>
<name>A0ABR2K5Q9_9EUKA</name>
<dbReference type="EC" id="5.6.2.4" evidence="6"/>
<evidence type="ECO:0000313" key="10">
    <source>
        <dbReference type="Proteomes" id="UP001470230"/>
    </source>
</evidence>
<evidence type="ECO:0000313" key="9">
    <source>
        <dbReference type="EMBL" id="KAK8886462.1"/>
    </source>
</evidence>
<organism evidence="9 10">
    <name type="scientific">Tritrichomonas musculus</name>
    <dbReference type="NCBI Taxonomy" id="1915356"/>
    <lineage>
        <taxon>Eukaryota</taxon>
        <taxon>Metamonada</taxon>
        <taxon>Parabasalia</taxon>
        <taxon>Tritrichomonadida</taxon>
        <taxon>Tritrichomonadidae</taxon>
        <taxon>Tritrichomonas</taxon>
    </lineage>
</organism>
<evidence type="ECO:0000256" key="7">
    <source>
        <dbReference type="SAM" id="Coils"/>
    </source>
</evidence>
<reference evidence="9 10" key="1">
    <citation type="submission" date="2024-04" db="EMBL/GenBank/DDBJ databases">
        <title>Tritrichomonas musculus Genome.</title>
        <authorList>
            <person name="Alves-Ferreira E."/>
            <person name="Grigg M."/>
            <person name="Lorenzi H."/>
            <person name="Galac M."/>
        </authorList>
    </citation>
    <scope>NUCLEOTIDE SEQUENCE [LARGE SCALE GENOMIC DNA]</scope>
    <source>
        <strain evidence="9 10">EAF2021</strain>
    </source>
</reference>
<protein>
    <recommendedName>
        <fullName evidence="6">DNA 3'-5' helicase</fullName>
        <ecNumber evidence="6">5.6.2.4</ecNumber>
    </recommendedName>
</protein>
<evidence type="ECO:0000256" key="2">
    <source>
        <dbReference type="ARBA" id="ARBA00023125"/>
    </source>
</evidence>
<evidence type="ECO:0000256" key="1">
    <source>
        <dbReference type="ARBA" id="ARBA00005446"/>
    </source>
</evidence>
<comment type="catalytic activity">
    <reaction evidence="5">
        <text>Couples ATP hydrolysis with the unwinding of duplex DNA by translocating in the 3'-5' direction.</text>
        <dbReference type="EC" id="5.6.2.4"/>
    </reaction>
</comment>
<feature type="coiled-coil region" evidence="7">
    <location>
        <begin position="170"/>
        <end position="210"/>
    </location>
</feature>
<evidence type="ECO:0000256" key="6">
    <source>
        <dbReference type="ARBA" id="ARBA00034808"/>
    </source>
</evidence>
<dbReference type="PROSITE" id="PS51194">
    <property type="entry name" value="HELICASE_CTER"/>
    <property type="match status" value="1"/>
</dbReference>
<sequence>MKSSEHIATNFKTMKKSIIGKYDKIKASGMIWTSRKKQLFINFDLSAIEMEFTTNLTKNWNQNNPISSSIYEYSLYEKQTNVQSSKKEEEMIIDELYDNISLKQNDFEDLKQVFFNEKPDSFYDLSIDQLYLQAEKISKRISSLVIRANQFEKACNDSICPKITSIIDEINELKKQRRNIWENIEEKESKENYLMKQEKVTNNEKKLKKEDKNSNELIKPVHQISEGIIKSIGDNCCQKSSDINDNFKDKDIKEKYHFCLSPNSCQDKNYENNFNELKISFDDQKQNFIYDKIKNIFNFNKDQDKENIFNLSSNELKVISKMIDQKDINLELKEKELSFIGMDLCYLIPGMCQEGLTVVIFFKQFENENSQALVIKSIERRMKYLKENCNIVAEKIIGSQSGIAESSSIFTRLVKNEIKFLYLTNESIESNPKLIGILNVLKSKNNLSRIVMIFDFEKNDNDLDMKNDSKIDSQGILKTIDFIANAMKEIPILIITNESANGFIDRIPIPAENIISEQNSILMSLCNDQNISPESKIRNNLYLEVMEKKSSLLTKNLEDICNWLIKNHYLNGLNKNNENHIDGSGIIFCLTNRDAESINAWLNKNGLSAAFFHSKMNELQQKEVIINWNTDGIKIVVIANNSLANKAELSNGNFEACLYQPFTFKKDVRFVIHYTMPQSIPEYILQANIAGQDGYISHSLLMFNEIDIKIIQRMITISPNNNTDSQKHVTQGDELKEIINYCTINDFVKNGNNCRRVQILKHFGIKYQYQNCYCMCDQCEKLSLIEEIKHDTTVHGSDMLNIIKMLNNVEHRKSVFPTLNNVIYIYNGTKHIIKKNDCNKEKINYDNYKCAPEFTGNKIVILKKTIKVLCDRGILKTVTKKVAHGNIKYFELEKNEEIIDEPIFV</sequence>
<dbReference type="InterPro" id="IPR027417">
    <property type="entry name" value="P-loop_NTPase"/>
</dbReference>
<accession>A0ABR2K5Q9</accession>
<gene>
    <name evidence="9" type="ORF">M9Y10_041925</name>
</gene>
<dbReference type="InterPro" id="IPR001650">
    <property type="entry name" value="Helicase_C-like"/>
</dbReference>
<evidence type="ECO:0000256" key="3">
    <source>
        <dbReference type="ARBA" id="ARBA00023235"/>
    </source>
</evidence>
<dbReference type="PANTHER" id="PTHR13710">
    <property type="entry name" value="DNA HELICASE RECQ FAMILY MEMBER"/>
    <property type="match status" value="1"/>
</dbReference>
<evidence type="ECO:0000256" key="5">
    <source>
        <dbReference type="ARBA" id="ARBA00034617"/>
    </source>
</evidence>
<dbReference type="EMBL" id="JAPFFF010000007">
    <property type="protein sequence ID" value="KAK8886462.1"/>
    <property type="molecule type" value="Genomic_DNA"/>
</dbReference>
<dbReference type="Pfam" id="PF16124">
    <property type="entry name" value="RecQ_Zn_bind"/>
    <property type="match status" value="1"/>
</dbReference>
<comment type="caution">
    <text evidence="9">The sequence shown here is derived from an EMBL/GenBank/DDBJ whole genome shotgun (WGS) entry which is preliminary data.</text>
</comment>
<dbReference type="InterPro" id="IPR032284">
    <property type="entry name" value="RecQ_Zn-bd"/>
</dbReference>
<dbReference type="Proteomes" id="UP001470230">
    <property type="component" value="Unassembled WGS sequence"/>
</dbReference>
<dbReference type="Gene3D" id="3.40.50.300">
    <property type="entry name" value="P-loop containing nucleotide triphosphate hydrolases"/>
    <property type="match status" value="2"/>
</dbReference>
<keyword evidence="2" id="KW-0238">DNA-binding</keyword>